<reference evidence="2" key="1">
    <citation type="submission" date="2025-08" db="UniProtKB">
        <authorList>
            <consortium name="RefSeq"/>
        </authorList>
    </citation>
    <scope>IDENTIFICATION</scope>
    <source>
        <strain evidence="2">Tuebingen</strain>
        <tissue evidence="2">Fibroblasts and whole tissue</tissue>
    </source>
</reference>
<protein>
    <submittedName>
        <fullName evidence="2">Uncharacterized protein</fullName>
    </submittedName>
</protein>
<name>A0AC58HLN3_DANRE</name>
<dbReference type="RefSeq" id="XP_073782889.1">
    <property type="nucleotide sequence ID" value="XM_073926788.1"/>
</dbReference>
<evidence type="ECO:0000313" key="2">
    <source>
        <dbReference type="RefSeq" id="XP_073782889.1"/>
    </source>
</evidence>
<keyword evidence="1" id="KW-1185">Reference proteome</keyword>
<evidence type="ECO:0000313" key="1">
    <source>
        <dbReference type="Proteomes" id="UP000000437"/>
    </source>
</evidence>
<accession>A0AC58HLN3</accession>
<dbReference type="Proteomes" id="UP000000437">
    <property type="component" value="Chromosome 16"/>
</dbReference>
<gene>
    <name evidence="2" type="primary">LOC137487869</name>
</gene>
<organism evidence="1 2">
    <name type="scientific">Danio rerio</name>
    <name type="common">Zebrafish</name>
    <name type="synonym">Brachydanio rerio</name>
    <dbReference type="NCBI Taxonomy" id="7955"/>
    <lineage>
        <taxon>Eukaryota</taxon>
        <taxon>Metazoa</taxon>
        <taxon>Chordata</taxon>
        <taxon>Craniata</taxon>
        <taxon>Vertebrata</taxon>
        <taxon>Euteleostomi</taxon>
        <taxon>Actinopterygii</taxon>
        <taxon>Neopterygii</taxon>
        <taxon>Teleostei</taxon>
        <taxon>Ostariophysi</taxon>
        <taxon>Cypriniformes</taxon>
        <taxon>Danionidae</taxon>
        <taxon>Danioninae</taxon>
        <taxon>Danio</taxon>
    </lineage>
</organism>
<sequence length="203" mass="22613">MRRGTGQTGNCGKAVHGAVKLLRFVLTLKTHLQRSAVLPPAAYRCRCGAAAVAAAGWNIKPLSVRPDPHRYRTAHLNASFHSNPARVLEPCSSSYLQLGESLLLTLSGHPEQTPSKTPELNYEDISHSHLKFHWDEIPLQKRNGIIQGYTVYFWHKMNDIKDGNSRELPDLGPPYLLIARLEPWAQLSLSSGFTLGTTYQTCE</sequence>
<proteinExistence type="predicted"/>